<keyword evidence="1" id="KW-0808">Transferase</keyword>
<evidence type="ECO:0000313" key="1">
    <source>
        <dbReference type="EMBL" id="GFD52468.1"/>
    </source>
</evidence>
<reference evidence="1" key="1">
    <citation type="journal article" date="2019" name="Sci. Rep.">
        <title>Draft genome of Tanacetum cinerariifolium, the natural source of mosquito coil.</title>
        <authorList>
            <person name="Yamashiro T."/>
            <person name="Shiraishi A."/>
            <person name="Satake H."/>
            <person name="Nakayama K."/>
        </authorList>
    </citation>
    <scope>NUCLEOTIDE SEQUENCE</scope>
</reference>
<dbReference type="AlphaFoldDB" id="A0A699X3K1"/>
<keyword evidence="1" id="KW-0548">Nucleotidyltransferase</keyword>
<name>A0A699X3K1_TANCI</name>
<dbReference type="EMBL" id="BKCJ011782613">
    <property type="protein sequence ID" value="GFD52468.1"/>
    <property type="molecule type" value="Genomic_DNA"/>
</dbReference>
<sequence length="60" mass="7114">MLIAAQGEAFKQENKLAKRLHGLDQQMERREDESLYFLDRIWVPLVGEVRIIIMDETHMT</sequence>
<feature type="non-terminal residue" evidence="1">
    <location>
        <position position="60"/>
    </location>
</feature>
<organism evidence="1">
    <name type="scientific">Tanacetum cinerariifolium</name>
    <name type="common">Dalmatian daisy</name>
    <name type="synonym">Chrysanthemum cinerariifolium</name>
    <dbReference type="NCBI Taxonomy" id="118510"/>
    <lineage>
        <taxon>Eukaryota</taxon>
        <taxon>Viridiplantae</taxon>
        <taxon>Streptophyta</taxon>
        <taxon>Embryophyta</taxon>
        <taxon>Tracheophyta</taxon>
        <taxon>Spermatophyta</taxon>
        <taxon>Magnoliopsida</taxon>
        <taxon>eudicotyledons</taxon>
        <taxon>Gunneridae</taxon>
        <taxon>Pentapetalae</taxon>
        <taxon>asterids</taxon>
        <taxon>campanulids</taxon>
        <taxon>Asterales</taxon>
        <taxon>Asteraceae</taxon>
        <taxon>Asteroideae</taxon>
        <taxon>Anthemideae</taxon>
        <taxon>Anthemidinae</taxon>
        <taxon>Tanacetum</taxon>
    </lineage>
</organism>
<dbReference type="GO" id="GO:0003964">
    <property type="term" value="F:RNA-directed DNA polymerase activity"/>
    <property type="evidence" value="ECO:0007669"/>
    <property type="project" value="UniProtKB-KW"/>
</dbReference>
<proteinExistence type="predicted"/>
<keyword evidence="1" id="KW-0695">RNA-directed DNA polymerase</keyword>
<accession>A0A699X3K1</accession>
<protein>
    <submittedName>
        <fullName evidence="1">Putative reverse transcriptase domain-containing protein</fullName>
    </submittedName>
</protein>
<gene>
    <name evidence="1" type="ORF">Tci_924437</name>
</gene>
<comment type="caution">
    <text evidence="1">The sequence shown here is derived from an EMBL/GenBank/DDBJ whole genome shotgun (WGS) entry which is preliminary data.</text>
</comment>